<evidence type="ECO:0000256" key="1">
    <source>
        <dbReference type="ARBA" id="ARBA00004141"/>
    </source>
</evidence>
<protein>
    <submittedName>
        <fullName evidence="7">TAXi_N domain-containing protein</fullName>
    </submittedName>
</protein>
<evidence type="ECO:0000313" key="6">
    <source>
        <dbReference type="Proteomes" id="UP000268014"/>
    </source>
</evidence>
<evidence type="ECO:0000313" key="5">
    <source>
        <dbReference type="EMBL" id="VDO43891.1"/>
    </source>
</evidence>
<dbReference type="InterPro" id="IPR004842">
    <property type="entry name" value="SLC12A_fam"/>
</dbReference>
<dbReference type="GO" id="GO:0015379">
    <property type="term" value="F:potassium:chloride symporter activity"/>
    <property type="evidence" value="ECO:0007669"/>
    <property type="project" value="TreeGrafter"/>
</dbReference>
<dbReference type="STRING" id="6290.A0A0N4WL15"/>
<reference evidence="5 6" key="2">
    <citation type="submission" date="2018-11" db="EMBL/GenBank/DDBJ databases">
        <authorList>
            <consortium name="Pathogen Informatics"/>
        </authorList>
    </citation>
    <scope>NUCLEOTIDE SEQUENCE [LARGE SCALE GENOMIC DNA]</scope>
    <source>
        <strain evidence="5 6">MHpl1</strain>
    </source>
</reference>
<dbReference type="EMBL" id="UZAF01017670">
    <property type="protein sequence ID" value="VDO43891.1"/>
    <property type="molecule type" value="Genomic_DNA"/>
</dbReference>
<gene>
    <name evidence="5" type="ORF">HPLM_LOCUS11803</name>
</gene>
<dbReference type="OrthoDB" id="2020542at2759"/>
<dbReference type="GO" id="GO:0005886">
    <property type="term" value="C:plasma membrane"/>
    <property type="evidence" value="ECO:0007669"/>
    <property type="project" value="TreeGrafter"/>
</dbReference>
<keyword evidence="4" id="KW-0472">Membrane</keyword>
<name>A0A0N4WL15_HAEPC</name>
<keyword evidence="2" id="KW-0812">Transmembrane</keyword>
<dbReference type="Proteomes" id="UP000268014">
    <property type="component" value="Unassembled WGS sequence"/>
</dbReference>
<sequence>MECEVGGEQRFFFIKNARVCSLDDRLIQSVILYKNHNSSHTNITNPTICDVCDKSPGLTHLFCDSGEFCSEYTKVKIACTQGFPGFNVGTLRDNLDSAYMQRDEVLPGVRGKQDAEVVQDVTSTFFLLLAIYFPAVTGIMTGTNMSGVC</sequence>
<accession>A0A0N4WL15</accession>
<dbReference type="WBParaSite" id="HPLM_0001181101-mRNA-1">
    <property type="protein sequence ID" value="HPLM_0001181101-mRNA-1"/>
    <property type="gene ID" value="HPLM_0001181101"/>
</dbReference>
<dbReference type="GO" id="GO:0006884">
    <property type="term" value="P:cell volume homeostasis"/>
    <property type="evidence" value="ECO:0007669"/>
    <property type="project" value="TreeGrafter"/>
</dbReference>
<keyword evidence="3" id="KW-1133">Transmembrane helix</keyword>
<evidence type="ECO:0000313" key="7">
    <source>
        <dbReference type="WBParaSite" id="HPLM_0001181101-mRNA-1"/>
    </source>
</evidence>
<dbReference type="PANTHER" id="PTHR11827">
    <property type="entry name" value="SOLUTE CARRIER FAMILY 12, CATION COTRANSPORTERS"/>
    <property type="match status" value="1"/>
</dbReference>
<dbReference type="GO" id="GO:0055075">
    <property type="term" value="P:potassium ion homeostasis"/>
    <property type="evidence" value="ECO:0007669"/>
    <property type="project" value="TreeGrafter"/>
</dbReference>
<proteinExistence type="predicted"/>
<dbReference type="AlphaFoldDB" id="A0A0N4WL15"/>
<dbReference type="GO" id="GO:0055064">
    <property type="term" value="P:chloride ion homeostasis"/>
    <property type="evidence" value="ECO:0007669"/>
    <property type="project" value="TreeGrafter"/>
</dbReference>
<dbReference type="GO" id="GO:0007268">
    <property type="term" value="P:chemical synaptic transmission"/>
    <property type="evidence" value="ECO:0007669"/>
    <property type="project" value="TreeGrafter"/>
</dbReference>
<evidence type="ECO:0000256" key="2">
    <source>
        <dbReference type="ARBA" id="ARBA00022692"/>
    </source>
</evidence>
<dbReference type="PANTHER" id="PTHR11827:SF55">
    <property type="entry name" value="POTASSIUM_CHLORIDE COTRANSPORTER 3"/>
    <property type="match status" value="1"/>
</dbReference>
<evidence type="ECO:0000256" key="4">
    <source>
        <dbReference type="ARBA" id="ARBA00023136"/>
    </source>
</evidence>
<dbReference type="GO" id="GO:1990573">
    <property type="term" value="P:potassium ion import across plasma membrane"/>
    <property type="evidence" value="ECO:0007669"/>
    <property type="project" value="TreeGrafter"/>
</dbReference>
<evidence type="ECO:0000256" key="3">
    <source>
        <dbReference type="ARBA" id="ARBA00022989"/>
    </source>
</evidence>
<reference evidence="7" key="1">
    <citation type="submission" date="2017-02" db="UniProtKB">
        <authorList>
            <consortium name="WormBaseParasite"/>
        </authorList>
    </citation>
    <scope>IDENTIFICATION</scope>
</reference>
<keyword evidence="6" id="KW-1185">Reference proteome</keyword>
<dbReference type="GO" id="GO:0045202">
    <property type="term" value="C:synapse"/>
    <property type="evidence" value="ECO:0007669"/>
    <property type="project" value="GOC"/>
</dbReference>
<comment type="subcellular location">
    <subcellularLocation>
        <location evidence="1">Membrane</location>
        <topology evidence="1">Multi-pass membrane protein</topology>
    </subcellularLocation>
</comment>
<organism evidence="7">
    <name type="scientific">Haemonchus placei</name>
    <name type="common">Barber's pole worm</name>
    <dbReference type="NCBI Taxonomy" id="6290"/>
    <lineage>
        <taxon>Eukaryota</taxon>
        <taxon>Metazoa</taxon>
        <taxon>Ecdysozoa</taxon>
        <taxon>Nematoda</taxon>
        <taxon>Chromadorea</taxon>
        <taxon>Rhabditida</taxon>
        <taxon>Rhabditina</taxon>
        <taxon>Rhabditomorpha</taxon>
        <taxon>Strongyloidea</taxon>
        <taxon>Trichostrongylidae</taxon>
        <taxon>Haemonchus</taxon>
    </lineage>
</organism>